<feature type="domain" description="Prepilin peptidase A24 N-terminal" evidence="9">
    <location>
        <begin position="11"/>
        <end position="95"/>
    </location>
</feature>
<evidence type="ECO:0000313" key="11">
    <source>
        <dbReference type="Proteomes" id="UP000176633"/>
    </source>
</evidence>
<keyword evidence="3" id="KW-1003">Cell membrane</keyword>
<keyword evidence="4 7" id="KW-0812">Transmembrane</keyword>
<feature type="transmembrane region" description="Helical" evidence="7">
    <location>
        <begin position="184"/>
        <end position="205"/>
    </location>
</feature>
<sequence>MSYLFYLILFIFGLIIGSFLNVVSLRFKPENQVFDLKIINGRSACSYCRKTLCWYELVPIVSFFIQSGKCRSCGHKLSRQYPIVELLSGLIFAAVPFFIHYRSSLPDYYRFGSWSIWTLVFLVLLLISVIDFRHFIIPDELTWMLIFFGLALIILQSQIPNFNFFDQSFLRHYALLFGWPGNIWLNRLFAALTSSVFFGLLFFLGKGKMMGGGDVKLGFALGWLLGWPDIILTLVISFMIGGATGFILMINRKRTMKDSLPLAPFLAIGFVLTVFFGYQIINGYFSLMGL</sequence>
<evidence type="ECO:0000256" key="1">
    <source>
        <dbReference type="ARBA" id="ARBA00004651"/>
    </source>
</evidence>
<evidence type="ECO:0000256" key="2">
    <source>
        <dbReference type="ARBA" id="ARBA00005801"/>
    </source>
</evidence>
<comment type="caution">
    <text evidence="10">The sequence shown here is derived from an EMBL/GenBank/DDBJ whole genome shotgun (WGS) entry which is preliminary data.</text>
</comment>
<dbReference type="InterPro" id="IPR000045">
    <property type="entry name" value="Prepilin_IV_endopep_pep"/>
</dbReference>
<evidence type="ECO:0000256" key="7">
    <source>
        <dbReference type="SAM" id="Phobius"/>
    </source>
</evidence>
<dbReference type="GO" id="GO:0005886">
    <property type="term" value="C:plasma membrane"/>
    <property type="evidence" value="ECO:0007669"/>
    <property type="project" value="UniProtKB-SubCell"/>
</dbReference>
<evidence type="ECO:0000256" key="3">
    <source>
        <dbReference type="ARBA" id="ARBA00022475"/>
    </source>
</evidence>
<keyword evidence="6 7" id="KW-0472">Membrane</keyword>
<evidence type="ECO:0000313" key="10">
    <source>
        <dbReference type="EMBL" id="OGG43376.1"/>
    </source>
</evidence>
<evidence type="ECO:0000256" key="5">
    <source>
        <dbReference type="ARBA" id="ARBA00022989"/>
    </source>
</evidence>
<dbReference type="Pfam" id="PF01478">
    <property type="entry name" value="Peptidase_A24"/>
    <property type="match status" value="1"/>
</dbReference>
<dbReference type="GO" id="GO:0004190">
    <property type="term" value="F:aspartic-type endopeptidase activity"/>
    <property type="evidence" value="ECO:0007669"/>
    <property type="project" value="InterPro"/>
</dbReference>
<dbReference type="Pfam" id="PF06750">
    <property type="entry name" value="A24_N_bact"/>
    <property type="match status" value="1"/>
</dbReference>
<protein>
    <recommendedName>
        <fullName evidence="12">Prepilin peptidase</fullName>
    </recommendedName>
</protein>
<evidence type="ECO:0000259" key="9">
    <source>
        <dbReference type="Pfam" id="PF06750"/>
    </source>
</evidence>
<feature type="domain" description="Prepilin type IV endopeptidase peptidase" evidence="8">
    <location>
        <begin position="119"/>
        <end position="245"/>
    </location>
</feature>
<accession>A0A1F6C2F0</accession>
<gene>
    <name evidence="10" type="ORF">A3G50_02390</name>
</gene>
<feature type="transmembrane region" description="Helical" evidence="7">
    <location>
        <begin position="262"/>
        <end position="281"/>
    </location>
</feature>
<feature type="transmembrane region" description="Helical" evidence="7">
    <location>
        <begin position="6"/>
        <end position="27"/>
    </location>
</feature>
<dbReference type="InterPro" id="IPR010627">
    <property type="entry name" value="Prepilin_pept_A24_N"/>
</dbReference>
<dbReference type="InterPro" id="IPR050882">
    <property type="entry name" value="Prepilin_peptidase/N-MTase"/>
</dbReference>
<organism evidence="10 11">
    <name type="scientific">Candidatus Jorgensenbacteria bacterium RIFCSPLOWO2_12_FULL_42_11</name>
    <dbReference type="NCBI Taxonomy" id="1798473"/>
    <lineage>
        <taxon>Bacteria</taxon>
        <taxon>Candidatus Joergenseniibacteriota</taxon>
    </lineage>
</organism>
<dbReference type="EMBL" id="MFKM01000015">
    <property type="protein sequence ID" value="OGG43376.1"/>
    <property type="molecule type" value="Genomic_DNA"/>
</dbReference>
<dbReference type="AlphaFoldDB" id="A0A1F6C2F0"/>
<dbReference type="PANTHER" id="PTHR30487:SF0">
    <property type="entry name" value="PREPILIN LEADER PEPTIDASE_N-METHYLTRANSFERASE-RELATED"/>
    <property type="match status" value="1"/>
</dbReference>
<feature type="transmembrane region" description="Helical" evidence="7">
    <location>
        <begin position="217"/>
        <end position="250"/>
    </location>
</feature>
<dbReference type="STRING" id="1798473.A3G50_02390"/>
<evidence type="ECO:0008006" key="12">
    <source>
        <dbReference type="Google" id="ProtNLM"/>
    </source>
</evidence>
<feature type="transmembrane region" description="Helical" evidence="7">
    <location>
        <begin position="81"/>
        <end position="99"/>
    </location>
</feature>
<comment type="subcellular location">
    <subcellularLocation>
        <location evidence="1">Cell membrane</location>
        <topology evidence="1">Multi-pass membrane protein</topology>
    </subcellularLocation>
</comment>
<dbReference type="Proteomes" id="UP000176633">
    <property type="component" value="Unassembled WGS sequence"/>
</dbReference>
<reference evidence="10 11" key="1">
    <citation type="journal article" date="2016" name="Nat. Commun.">
        <title>Thousands of microbial genomes shed light on interconnected biogeochemical processes in an aquifer system.</title>
        <authorList>
            <person name="Anantharaman K."/>
            <person name="Brown C.T."/>
            <person name="Hug L.A."/>
            <person name="Sharon I."/>
            <person name="Castelle C.J."/>
            <person name="Probst A.J."/>
            <person name="Thomas B.C."/>
            <person name="Singh A."/>
            <person name="Wilkins M.J."/>
            <person name="Karaoz U."/>
            <person name="Brodie E.L."/>
            <person name="Williams K.H."/>
            <person name="Hubbard S.S."/>
            <person name="Banfield J.F."/>
        </authorList>
    </citation>
    <scope>NUCLEOTIDE SEQUENCE [LARGE SCALE GENOMIC DNA]</scope>
</reference>
<feature type="transmembrane region" description="Helical" evidence="7">
    <location>
        <begin position="111"/>
        <end position="130"/>
    </location>
</feature>
<dbReference type="PANTHER" id="PTHR30487">
    <property type="entry name" value="TYPE 4 PREPILIN-LIKE PROTEINS LEADER PEPTIDE-PROCESSING ENZYME"/>
    <property type="match status" value="1"/>
</dbReference>
<evidence type="ECO:0000256" key="6">
    <source>
        <dbReference type="ARBA" id="ARBA00023136"/>
    </source>
</evidence>
<evidence type="ECO:0000259" key="8">
    <source>
        <dbReference type="Pfam" id="PF01478"/>
    </source>
</evidence>
<keyword evidence="5 7" id="KW-1133">Transmembrane helix</keyword>
<proteinExistence type="inferred from homology"/>
<feature type="transmembrane region" description="Helical" evidence="7">
    <location>
        <begin position="142"/>
        <end position="164"/>
    </location>
</feature>
<evidence type="ECO:0000256" key="4">
    <source>
        <dbReference type="ARBA" id="ARBA00022692"/>
    </source>
</evidence>
<dbReference type="Gene3D" id="1.20.120.1220">
    <property type="match status" value="1"/>
</dbReference>
<name>A0A1F6C2F0_9BACT</name>
<comment type="similarity">
    <text evidence="2">Belongs to the peptidase A24 family.</text>
</comment>
<dbReference type="GO" id="GO:0006465">
    <property type="term" value="P:signal peptide processing"/>
    <property type="evidence" value="ECO:0007669"/>
    <property type="project" value="TreeGrafter"/>
</dbReference>